<name>A0A4Z2I187_9TELE</name>
<gene>
    <name evidence="2" type="ORF">EYF80_018828</name>
</gene>
<reference evidence="2 3" key="1">
    <citation type="submission" date="2019-03" db="EMBL/GenBank/DDBJ databases">
        <title>First draft genome of Liparis tanakae, snailfish: a comprehensive survey of snailfish specific genes.</title>
        <authorList>
            <person name="Kim W."/>
            <person name="Song I."/>
            <person name="Jeong J.-H."/>
            <person name="Kim D."/>
            <person name="Kim S."/>
            <person name="Ryu S."/>
            <person name="Song J.Y."/>
            <person name="Lee S.K."/>
        </authorList>
    </citation>
    <scope>NUCLEOTIDE SEQUENCE [LARGE SCALE GENOMIC DNA]</scope>
    <source>
        <tissue evidence="2">Muscle</tissue>
    </source>
</reference>
<protein>
    <submittedName>
        <fullName evidence="2">Uncharacterized protein</fullName>
    </submittedName>
</protein>
<dbReference type="Proteomes" id="UP000314294">
    <property type="component" value="Unassembled WGS sequence"/>
</dbReference>
<organism evidence="2 3">
    <name type="scientific">Liparis tanakae</name>
    <name type="common">Tanaka's snailfish</name>
    <dbReference type="NCBI Taxonomy" id="230148"/>
    <lineage>
        <taxon>Eukaryota</taxon>
        <taxon>Metazoa</taxon>
        <taxon>Chordata</taxon>
        <taxon>Craniata</taxon>
        <taxon>Vertebrata</taxon>
        <taxon>Euteleostomi</taxon>
        <taxon>Actinopterygii</taxon>
        <taxon>Neopterygii</taxon>
        <taxon>Teleostei</taxon>
        <taxon>Neoteleostei</taxon>
        <taxon>Acanthomorphata</taxon>
        <taxon>Eupercaria</taxon>
        <taxon>Perciformes</taxon>
        <taxon>Cottioidei</taxon>
        <taxon>Cottales</taxon>
        <taxon>Liparidae</taxon>
        <taxon>Liparis</taxon>
    </lineage>
</organism>
<comment type="caution">
    <text evidence="2">The sequence shown here is derived from an EMBL/GenBank/DDBJ whole genome shotgun (WGS) entry which is preliminary data.</text>
</comment>
<feature type="region of interest" description="Disordered" evidence="1">
    <location>
        <begin position="1"/>
        <end position="20"/>
    </location>
</feature>
<dbReference type="AlphaFoldDB" id="A0A4Z2I187"/>
<evidence type="ECO:0000313" key="3">
    <source>
        <dbReference type="Proteomes" id="UP000314294"/>
    </source>
</evidence>
<sequence>MVRSGHLKVPSMCKKPKENSFMHTGKVLRGPGGQPFPSFQCPALTPITALSQSQLHFTMHSTSEHHLRNTIKARCQPVGRRAVLQLTDMQPSAPRWL</sequence>
<evidence type="ECO:0000313" key="2">
    <source>
        <dbReference type="EMBL" id="TNN71012.1"/>
    </source>
</evidence>
<accession>A0A4Z2I187</accession>
<dbReference type="EMBL" id="SRLO01000156">
    <property type="protein sequence ID" value="TNN71012.1"/>
    <property type="molecule type" value="Genomic_DNA"/>
</dbReference>
<keyword evidence="3" id="KW-1185">Reference proteome</keyword>
<evidence type="ECO:0000256" key="1">
    <source>
        <dbReference type="SAM" id="MobiDB-lite"/>
    </source>
</evidence>
<proteinExistence type="predicted"/>